<dbReference type="Gene3D" id="3.40.50.620">
    <property type="entry name" value="HUPs"/>
    <property type="match status" value="1"/>
</dbReference>
<dbReference type="EC" id="6.1.1.9" evidence="1"/>
<evidence type="ECO:0000313" key="9">
    <source>
        <dbReference type="EMBL" id="HJB80616.1"/>
    </source>
</evidence>
<evidence type="ECO:0000256" key="2">
    <source>
        <dbReference type="ARBA" id="ARBA00022598"/>
    </source>
</evidence>
<dbReference type="PANTHER" id="PTHR11946">
    <property type="entry name" value="VALYL-TRNA SYNTHETASES"/>
    <property type="match status" value="1"/>
</dbReference>
<evidence type="ECO:0000256" key="7">
    <source>
        <dbReference type="ARBA" id="ARBA00029936"/>
    </source>
</evidence>
<dbReference type="GO" id="GO:0005524">
    <property type="term" value="F:ATP binding"/>
    <property type="evidence" value="ECO:0007669"/>
    <property type="project" value="UniProtKB-KW"/>
</dbReference>
<keyword evidence="5" id="KW-0648">Protein biosynthesis</keyword>
<proteinExistence type="predicted"/>
<gene>
    <name evidence="9" type="ORF">H9712_06505</name>
</gene>
<dbReference type="InterPro" id="IPR002303">
    <property type="entry name" value="Valyl-tRNA_ligase"/>
</dbReference>
<keyword evidence="6" id="KW-0030">Aminoacyl-tRNA synthetase</keyword>
<dbReference type="GO" id="GO:0006438">
    <property type="term" value="P:valyl-tRNA aminoacylation"/>
    <property type="evidence" value="ECO:0007669"/>
    <property type="project" value="InterPro"/>
</dbReference>
<dbReference type="InterPro" id="IPR002300">
    <property type="entry name" value="aa-tRNA-synth_Ia"/>
</dbReference>
<dbReference type="EMBL" id="DWXO01000065">
    <property type="protein sequence ID" value="HJB80616.1"/>
    <property type="molecule type" value="Genomic_DNA"/>
</dbReference>
<dbReference type="InterPro" id="IPR001412">
    <property type="entry name" value="aa-tRNA-synth_I_CS"/>
</dbReference>
<evidence type="ECO:0000256" key="6">
    <source>
        <dbReference type="ARBA" id="ARBA00023146"/>
    </source>
</evidence>
<evidence type="ECO:0000313" key="10">
    <source>
        <dbReference type="Proteomes" id="UP000823921"/>
    </source>
</evidence>
<comment type="caution">
    <text evidence="9">The sequence shown here is derived from an EMBL/GenBank/DDBJ whole genome shotgun (WGS) entry which is preliminary data.</text>
</comment>
<keyword evidence="3" id="KW-0547">Nucleotide-binding</keyword>
<organism evidence="9 10">
    <name type="scientific">Candidatus Flavonifractor intestinigallinarum</name>
    <dbReference type="NCBI Taxonomy" id="2838586"/>
    <lineage>
        <taxon>Bacteria</taxon>
        <taxon>Bacillati</taxon>
        <taxon>Bacillota</taxon>
        <taxon>Clostridia</taxon>
        <taxon>Eubacteriales</taxon>
        <taxon>Oscillospiraceae</taxon>
        <taxon>Flavonifractor</taxon>
    </lineage>
</organism>
<protein>
    <recommendedName>
        <fullName evidence="1">valine--tRNA ligase</fullName>
        <ecNumber evidence="1">6.1.1.9</ecNumber>
    </recommendedName>
    <alternativeName>
        <fullName evidence="7">Valyl-tRNA synthetase</fullName>
    </alternativeName>
</protein>
<feature type="domain" description="Aminoacyl-tRNA synthetase class Ia" evidence="8">
    <location>
        <begin position="18"/>
        <end position="116"/>
    </location>
</feature>
<reference evidence="9" key="2">
    <citation type="submission" date="2021-04" db="EMBL/GenBank/DDBJ databases">
        <authorList>
            <person name="Gilroy R."/>
        </authorList>
    </citation>
    <scope>NUCLEOTIDE SEQUENCE</scope>
    <source>
        <strain evidence="9">CHK192-8294</strain>
    </source>
</reference>
<sequence length="117" mass="13603">MKKELPKVYEPQEVEGRVYEMWEKNGCFEGHRDPDKKPFTIVMPPPNVTGQLHMGHAMDSTLQDILIRFKRMQGYAALWVPGTDHAGIATQIKVEEELRKNEGLTRHDLGREKFLER</sequence>
<dbReference type="GO" id="GO:0004832">
    <property type="term" value="F:valine-tRNA ligase activity"/>
    <property type="evidence" value="ECO:0007669"/>
    <property type="project" value="UniProtKB-EC"/>
</dbReference>
<evidence type="ECO:0000256" key="4">
    <source>
        <dbReference type="ARBA" id="ARBA00022840"/>
    </source>
</evidence>
<dbReference type="SUPFAM" id="SSF52374">
    <property type="entry name" value="Nucleotidylyl transferase"/>
    <property type="match status" value="1"/>
</dbReference>
<accession>A0A9D2SBI4</accession>
<evidence type="ECO:0000259" key="8">
    <source>
        <dbReference type="Pfam" id="PF00133"/>
    </source>
</evidence>
<reference evidence="9" key="1">
    <citation type="journal article" date="2021" name="PeerJ">
        <title>Extensive microbial diversity within the chicken gut microbiome revealed by metagenomics and culture.</title>
        <authorList>
            <person name="Gilroy R."/>
            <person name="Ravi A."/>
            <person name="Getino M."/>
            <person name="Pursley I."/>
            <person name="Horton D.L."/>
            <person name="Alikhan N.F."/>
            <person name="Baker D."/>
            <person name="Gharbi K."/>
            <person name="Hall N."/>
            <person name="Watson M."/>
            <person name="Adriaenssens E.M."/>
            <person name="Foster-Nyarko E."/>
            <person name="Jarju S."/>
            <person name="Secka A."/>
            <person name="Antonio M."/>
            <person name="Oren A."/>
            <person name="Chaudhuri R.R."/>
            <person name="La Ragione R."/>
            <person name="Hildebrand F."/>
            <person name="Pallen M.J."/>
        </authorList>
    </citation>
    <scope>NUCLEOTIDE SEQUENCE</scope>
    <source>
        <strain evidence="9">CHK192-8294</strain>
    </source>
</reference>
<dbReference type="Pfam" id="PF00133">
    <property type="entry name" value="tRNA-synt_1"/>
    <property type="match status" value="1"/>
</dbReference>
<dbReference type="PANTHER" id="PTHR11946:SF93">
    <property type="entry name" value="VALINE--TRNA LIGASE, CHLOROPLASTIC_MITOCHONDRIAL 2"/>
    <property type="match status" value="1"/>
</dbReference>
<dbReference type="PROSITE" id="PS00178">
    <property type="entry name" value="AA_TRNA_LIGASE_I"/>
    <property type="match status" value="1"/>
</dbReference>
<feature type="non-terminal residue" evidence="9">
    <location>
        <position position="117"/>
    </location>
</feature>
<dbReference type="AlphaFoldDB" id="A0A9D2SBI4"/>
<name>A0A9D2SBI4_9FIRM</name>
<evidence type="ECO:0000256" key="5">
    <source>
        <dbReference type="ARBA" id="ARBA00022917"/>
    </source>
</evidence>
<dbReference type="GO" id="GO:0005829">
    <property type="term" value="C:cytosol"/>
    <property type="evidence" value="ECO:0007669"/>
    <property type="project" value="TreeGrafter"/>
</dbReference>
<evidence type="ECO:0000256" key="1">
    <source>
        <dbReference type="ARBA" id="ARBA00013169"/>
    </source>
</evidence>
<dbReference type="Proteomes" id="UP000823921">
    <property type="component" value="Unassembled WGS sequence"/>
</dbReference>
<keyword evidence="4" id="KW-0067">ATP-binding</keyword>
<dbReference type="InterPro" id="IPR014729">
    <property type="entry name" value="Rossmann-like_a/b/a_fold"/>
</dbReference>
<evidence type="ECO:0000256" key="3">
    <source>
        <dbReference type="ARBA" id="ARBA00022741"/>
    </source>
</evidence>
<keyword evidence="2 9" id="KW-0436">Ligase</keyword>